<dbReference type="GO" id="GO:0004497">
    <property type="term" value="F:monooxygenase activity"/>
    <property type="evidence" value="ECO:0007669"/>
    <property type="project" value="UniProtKB-KW"/>
</dbReference>
<dbReference type="RefSeq" id="XP_033691745.1">
    <property type="nucleotide sequence ID" value="XM_033823087.1"/>
</dbReference>
<proteinExistence type="predicted"/>
<reference evidence="3" key="1">
    <citation type="journal article" date="2020" name="Stud. Mycol.">
        <title>101 Dothideomycetes genomes: a test case for predicting lifestyles and emergence of pathogens.</title>
        <authorList>
            <person name="Haridas S."/>
            <person name="Albert R."/>
            <person name="Binder M."/>
            <person name="Bloem J."/>
            <person name="Labutti K."/>
            <person name="Salamov A."/>
            <person name="Andreopoulos B."/>
            <person name="Baker S."/>
            <person name="Barry K."/>
            <person name="Bills G."/>
            <person name="Bluhm B."/>
            <person name="Cannon C."/>
            <person name="Castanera R."/>
            <person name="Culley D."/>
            <person name="Daum C."/>
            <person name="Ezra D."/>
            <person name="Gonzalez J."/>
            <person name="Henrissat B."/>
            <person name="Kuo A."/>
            <person name="Liang C."/>
            <person name="Lipzen A."/>
            <person name="Lutzoni F."/>
            <person name="Magnuson J."/>
            <person name="Mondo S."/>
            <person name="Nolan M."/>
            <person name="Ohm R."/>
            <person name="Pangilinan J."/>
            <person name="Park H.-J."/>
            <person name="Ramirez L."/>
            <person name="Alfaro M."/>
            <person name="Sun H."/>
            <person name="Tritt A."/>
            <person name="Yoshinaga Y."/>
            <person name="Zwiers L.-H."/>
            <person name="Turgeon B."/>
            <person name="Goodwin S."/>
            <person name="Spatafora J."/>
            <person name="Crous P."/>
            <person name="Grigoriev I."/>
        </authorList>
    </citation>
    <scope>NUCLEOTIDE SEQUENCE</scope>
    <source>
        <strain evidence="3">CBS 122368</strain>
    </source>
</reference>
<keyword evidence="3" id="KW-0560">Oxidoreductase</keyword>
<dbReference type="SUPFAM" id="SSF48264">
    <property type="entry name" value="Cytochrome P450"/>
    <property type="match status" value="1"/>
</dbReference>
<dbReference type="InterPro" id="IPR050121">
    <property type="entry name" value="Cytochrome_P450_monoxygenase"/>
</dbReference>
<dbReference type="GeneID" id="54576417"/>
<keyword evidence="2" id="KW-0472">Membrane</keyword>
<comment type="cofactor">
    <cofactor evidence="1">
        <name>heme</name>
        <dbReference type="ChEBI" id="CHEBI:30413"/>
    </cofactor>
</comment>
<keyword evidence="1" id="KW-0408">Iron</keyword>
<keyword evidence="4" id="KW-1185">Reference proteome</keyword>
<dbReference type="AlphaFoldDB" id="A0A6A6J2X5"/>
<evidence type="ECO:0000256" key="2">
    <source>
        <dbReference type="SAM" id="Phobius"/>
    </source>
</evidence>
<keyword evidence="3" id="KW-0503">Monooxygenase</keyword>
<keyword evidence="1" id="KW-0349">Heme</keyword>
<dbReference type="GO" id="GO:0020037">
    <property type="term" value="F:heme binding"/>
    <property type="evidence" value="ECO:0007669"/>
    <property type="project" value="InterPro"/>
</dbReference>
<dbReference type="InterPro" id="IPR001128">
    <property type="entry name" value="Cyt_P450"/>
</dbReference>
<evidence type="ECO:0000256" key="1">
    <source>
        <dbReference type="PIRSR" id="PIRSR602401-1"/>
    </source>
</evidence>
<evidence type="ECO:0000313" key="4">
    <source>
        <dbReference type="Proteomes" id="UP000800094"/>
    </source>
</evidence>
<dbReference type="EMBL" id="ML987189">
    <property type="protein sequence ID" value="KAF2256741.1"/>
    <property type="molecule type" value="Genomic_DNA"/>
</dbReference>
<keyword evidence="2" id="KW-1133">Transmembrane helix</keyword>
<dbReference type="PRINTS" id="PR00463">
    <property type="entry name" value="EP450I"/>
</dbReference>
<dbReference type="InterPro" id="IPR036396">
    <property type="entry name" value="Cyt_P450_sf"/>
</dbReference>
<dbReference type="Proteomes" id="UP000800094">
    <property type="component" value="Unassembled WGS sequence"/>
</dbReference>
<gene>
    <name evidence="3" type="ORF">BU26DRAFT_414789</name>
</gene>
<dbReference type="Pfam" id="PF00067">
    <property type="entry name" value="p450"/>
    <property type="match status" value="1"/>
</dbReference>
<dbReference type="Gene3D" id="1.10.630.10">
    <property type="entry name" value="Cytochrome P450"/>
    <property type="match status" value="1"/>
</dbReference>
<dbReference type="GO" id="GO:0016705">
    <property type="term" value="F:oxidoreductase activity, acting on paired donors, with incorporation or reduction of molecular oxygen"/>
    <property type="evidence" value="ECO:0007669"/>
    <property type="project" value="InterPro"/>
</dbReference>
<dbReference type="PANTHER" id="PTHR24305">
    <property type="entry name" value="CYTOCHROME P450"/>
    <property type="match status" value="1"/>
</dbReference>
<dbReference type="PANTHER" id="PTHR24305:SF78">
    <property type="entry name" value="P450, PUTATIVE (EUROFUNG)-RELATED"/>
    <property type="match status" value="1"/>
</dbReference>
<dbReference type="PRINTS" id="PR00385">
    <property type="entry name" value="P450"/>
</dbReference>
<dbReference type="OrthoDB" id="6692864at2759"/>
<feature type="transmembrane region" description="Helical" evidence="2">
    <location>
        <begin position="36"/>
        <end position="55"/>
    </location>
</feature>
<dbReference type="InterPro" id="IPR002401">
    <property type="entry name" value="Cyt_P450_E_grp-I"/>
</dbReference>
<accession>A0A6A6J2X5</accession>
<keyword evidence="1" id="KW-0479">Metal-binding</keyword>
<feature type="transmembrane region" description="Helical" evidence="2">
    <location>
        <begin position="6"/>
        <end position="24"/>
    </location>
</feature>
<organism evidence="3 4">
    <name type="scientific">Trematosphaeria pertusa</name>
    <dbReference type="NCBI Taxonomy" id="390896"/>
    <lineage>
        <taxon>Eukaryota</taxon>
        <taxon>Fungi</taxon>
        <taxon>Dikarya</taxon>
        <taxon>Ascomycota</taxon>
        <taxon>Pezizomycotina</taxon>
        <taxon>Dothideomycetes</taxon>
        <taxon>Pleosporomycetidae</taxon>
        <taxon>Pleosporales</taxon>
        <taxon>Massarineae</taxon>
        <taxon>Trematosphaeriaceae</taxon>
        <taxon>Trematosphaeria</taxon>
    </lineage>
</organism>
<evidence type="ECO:0000313" key="3">
    <source>
        <dbReference type="EMBL" id="KAF2256741.1"/>
    </source>
</evidence>
<dbReference type="GO" id="GO:0005506">
    <property type="term" value="F:iron ion binding"/>
    <property type="evidence" value="ECO:0007669"/>
    <property type="project" value="InterPro"/>
</dbReference>
<dbReference type="CDD" id="cd11061">
    <property type="entry name" value="CYP67-like"/>
    <property type="match status" value="1"/>
</dbReference>
<feature type="binding site" description="axial binding residue" evidence="1">
    <location>
        <position position="504"/>
    </location>
    <ligand>
        <name>heme</name>
        <dbReference type="ChEBI" id="CHEBI:30413"/>
    </ligand>
    <ligandPart>
        <name>Fe</name>
        <dbReference type="ChEBI" id="CHEBI:18248"/>
    </ligandPart>
</feature>
<name>A0A6A6J2X5_9PLEO</name>
<feature type="transmembrane region" description="Helical" evidence="2">
    <location>
        <begin position="61"/>
        <end position="86"/>
    </location>
</feature>
<keyword evidence="2" id="KW-0812">Transmembrane</keyword>
<protein>
    <submittedName>
        <fullName evidence="3">Putative benzoate 4-monooxygenase cytochrome P450</fullName>
    </submittedName>
</protein>
<sequence length="569" mass="64488">MAISLLDALYIPFTSALLGVLFLTSISPLEFERYMFHYLTFYTFIFLGRVCVYGFGPGRSFVTAFAQTSLVALSFNVSLFVSIAVYRLFGHRCRKFPGPVLARLTRFYVAYLNAKGYQFYKELGELHERYGDIVRTGKSNVRRYWPREISILDKAAIPAIYGPNTECRKSTWYGQSGNDPNKVSINMTRDTKQYRLRRRAWDRGFSTKALASYQPRVKSKADVLIRQLYGSTGSSVDITKWSMLFAFDIMGEVGFGKDFNSLASGQEHPAIKGIHEHIAVLGVLQTVPWFLNLLGTIPGAAASFSEFFSVCEKELEEKERTWNSEKEPQDIVSWLLKAIKDKDVSASPTRESLTDDSRVVIIAGSDTTANTLANVLFYLAKHPAVQRKLRNLVDTAIPEGYTTWNYEKIKTITYIDDIINETLRLKPPIIQGGSRETPDSGIRIGDTYIPGNVNVSVPYLLIQRDPRWWKHPNDFIPERFGERRTEMGTDDAPFFPFQLGMHACAGKNLAFLSLRTAVSAIVQNFVVDFAPGETGEEFDERFRDTFLMTLLPLQLQFTPRAEVHANIDS</sequence>